<dbReference type="RefSeq" id="WP_207863051.1">
    <property type="nucleotide sequence ID" value="NZ_JAFREP010000049.1"/>
</dbReference>
<keyword evidence="2 4" id="KW-0378">Hydrolase</keyword>
<organism evidence="4 5">
    <name type="scientific">Acanthopleuribacter pedis</name>
    <dbReference type="NCBI Taxonomy" id="442870"/>
    <lineage>
        <taxon>Bacteria</taxon>
        <taxon>Pseudomonadati</taxon>
        <taxon>Acidobacteriota</taxon>
        <taxon>Holophagae</taxon>
        <taxon>Acanthopleuribacterales</taxon>
        <taxon>Acanthopleuribacteraceae</taxon>
        <taxon>Acanthopleuribacter</taxon>
    </lineage>
</organism>
<reference evidence="4" key="1">
    <citation type="submission" date="2021-03" db="EMBL/GenBank/DDBJ databases">
        <authorList>
            <person name="Wang G."/>
        </authorList>
    </citation>
    <scope>NUCLEOTIDE SEQUENCE</scope>
    <source>
        <strain evidence="4">KCTC 12899</strain>
    </source>
</reference>
<dbReference type="Gene3D" id="1.10.150.520">
    <property type="match status" value="1"/>
</dbReference>
<dbReference type="AlphaFoldDB" id="A0A8J7QF05"/>
<gene>
    <name evidence="4" type="ORF">J3U88_31730</name>
</gene>
<dbReference type="GO" id="GO:0046872">
    <property type="term" value="F:metal ion binding"/>
    <property type="evidence" value="ECO:0007669"/>
    <property type="project" value="UniProtKB-KW"/>
</dbReference>
<sequence length="244" mass="27188">MVSGSRFRVLIFDLDDTLLDTWAQLVQPAAREACQAMVAAGLATDVTTCLGKRAALFREAPRADLYASLVAFFGVDTARADGLDEAAHRRRVRDAGYDAYFKRDVRGPLRPFDGVYELLEALQAEHRLHLVTSGSPPTQQRKIELLALAGYFHGIHLVDSPAGQKKESALTAIRATYAHVEAHHFLCVGDRVDREIRAANQLGMVSCRIRYGEFAHLDARDAFEEPHYELSEVIALREVLIQRS</sequence>
<protein>
    <submittedName>
        <fullName evidence="4">HAD hydrolase-like protein</fullName>
    </submittedName>
</protein>
<keyword evidence="5" id="KW-1185">Reference proteome</keyword>
<dbReference type="PANTHER" id="PTHR46470:SF2">
    <property type="entry name" value="GLYCERALDEHYDE 3-PHOSPHATE PHOSPHATASE"/>
    <property type="match status" value="1"/>
</dbReference>
<evidence type="ECO:0000256" key="1">
    <source>
        <dbReference type="ARBA" id="ARBA00022723"/>
    </source>
</evidence>
<dbReference type="Pfam" id="PF00702">
    <property type="entry name" value="Hydrolase"/>
    <property type="match status" value="1"/>
</dbReference>
<dbReference type="InterPro" id="IPR051400">
    <property type="entry name" value="HAD-like_hydrolase"/>
</dbReference>
<keyword evidence="1" id="KW-0479">Metal-binding</keyword>
<dbReference type="Gene3D" id="3.40.50.1000">
    <property type="entry name" value="HAD superfamily/HAD-like"/>
    <property type="match status" value="1"/>
</dbReference>
<evidence type="ECO:0000313" key="5">
    <source>
        <dbReference type="Proteomes" id="UP000664417"/>
    </source>
</evidence>
<accession>A0A8J7QF05</accession>
<dbReference type="PANTHER" id="PTHR46470">
    <property type="entry name" value="N-ACYLNEURAMINATE-9-PHOSPHATASE"/>
    <property type="match status" value="1"/>
</dbReference>
<evidence type="ECO:0000256" key="3">
    <source>
        <dbReference type="ARBA" id="ARBA00022842"/>
    </source>
</evidence>
<dbReference type="SUPFAM" id="SSF56784">
    <property type="entry name" value="HAD-like"/>
    <property type="match status" value="1"/>
</dbReference>
<evidence type="ECO:0000256" key="2">
    <source>
        <dbReference type="ARBA" id="ARBA00022801"/>
    </source>
</evidence>
<dbReference type="InterPro" id="IPR036412">
    <property type="entry name" value="HAD-like_sf"/>
</dbReference>
<keyword evidence="3" id="KW-0460">Magnesium</keyword>
<evidence type="ECO:0000313" key="4">
    <source>
        <dbReference type="EMBL" id="MBO1323079.1"/>
    </source>
</evidence>
<proteinExistence type="predicted"/>
<dbReference type="Proteomes" id="UP000664417">
    <property type="component" value="Unassembled WGS sequence"/>
</dbReference>
<dbReference type="InterPro" id="IPR023214">
    <property type="entry name" value="HAD_sf"/>
</dbReference>
<dbReference type="EMBL" id="JAFREP010000049">
    <property type="protein sequence ID" value="MBO1323079.1"/>
    <property type="molecule type" value="Genomic_DNA"/>
</dbReference>
<dbReference type="GO" id="GO:0016791">
    <property type="term" value="F:phosphatase activity"/>
    <property type="evidence" value="ECO:0007669"/>
    <property type="project" value="TreeGrafter"/>
</dbReference>
<comment type="caution">
    <text evidence="4">The sequence shown here is derived from an EMBL/GenBank/DDBJ whole genome shotgun (WGS) entry which is preliminary data.</text>
</comment>
<dbReference type="SFLD" id="SFLDS00003">
    <property type="entry name" value="Haloacid_Dehalogenase"/>
    <property type="match status" value="1"/>
</dbReference>
<dbReference type="SFLD" id="SFLDG01129">
    <property type="entry name" value="C1.5:_HAD__Beta-PGM__Phosphata"/>
    <property type="match status" value="1"/>
</dbReference>
<name>A0A8J7QF05_9BACT</name>